<evidence type="ECO:0000256" key="4">
    <source>
        <dbReference type="ARBA" id="ARBA00022692"/>
    </source>
</evidence>
<feature type="chain" id="PRO_5020259094" evidence="10">
    <location>
        <begin position="28"/>
        <end position="529"/>
    </location>
</feature>
<dbReference type="InParanoid" id="A0A4R6QLV5"/>
<protein>
    <submittedName>
        <fullName evidence="11">Amino acid/amide ABC transporter membrane protein 1 (HAAT family)</fullName>
    </submittedName>
</protein>
<dbReference type="InterPro" id="IPR001851">
    <property type="entry name" value="ABC_transp_permease"/>
</dbReference>
<keyword evidence="10" id="KW-0732">Signal</keyword>
<gene>
    <name evidence="11" type="ORF">DES47_10328</name>
</gene>
<feature type="transmembrane region" description="Helical" evidence="9">
    <location>
        <begin position="327"/>
        <end position="345"/>
    </location>
</feature>
<dbReference type="Pfam" id="PF02653">
    <property type="entry name" value="BPD_transp_2"/>
    <property type="match status" value="1"/>
</dbReference>
<feature type="transmembrane region" description="Helical" evidence="9">
    <location>
        <begin position="270"/>
        <end position="289"/>
    </location>
</feature>
<dbReference type="GO" id="GO:0005886">
    <property type="term" value="C:plasma membrane"/>
    <property type="evidence" value="ECO:0007669"/>
    <property type="project" value="UniProtKB-SubCell"/>
</dbReference>
<comment type="subcellular location">
    <subcellularLocation>
        <location evidence="1">Cell membrane</location>
        <topology evidence="1">Multi-pass membrane protein</topology>
    </subcellularLocation>
</comment>
<keyword evidence="4 9" id="KW-0812">Transmembrane</keyword>
<feature type="transmembrane region" description="Helical" evidence="9">
    <location>
        <begin position="233"/>
        <end position="258"/>
    </location>
</feature>
<comment type="caution">
    <text evidence="11">The sequence shown here is derived from an EMBL/GenBank/DDBJ whole genome shotgun (WGS) entry which is preliminary data.</text>
</comment>
<dbReference type="Proteomes" id="UP000295361">
    <property type="component" value="Unassembled WGS sequence"/>
</dbReference>
<feature type="signal peptide" evidence="10">
    <location>
        <begin position="1"/>
        <end position="27"/>
    </location>
</feature>
<feature type="transmembrane region" description="Helical" evidence="9">
    <location>
        <begin position="493"/>
        <end position="512"/>
    </location>
</feature>
<keyword evidence="6 9" id="KW-1133">Transmembrane helix</keyword>
<evidence type="ECO:0000256" key="8">
    <source>
        <dbReference type="ARBA" id="ARBA00037998"/>
    </source>
</evidence>
<organism evidence="11 12">
    <name type="scientific">Roseateles toxinivorans</name>
    <dbReference type="NCBI Taxonomy" id="270368"/>
    <lineage>
        <taxon>Bacteria</taxon>
        <taxon>Pseudomonadati</taxon>
        <taxon>Pseudomonadota</taxon>
        <taxon>Betaproteobacteria</taxon>
        <taxon>Burkholderiales</taxon>
        <taxon>Sphaerotilaceae</taxon>
        <taxon>Roseateles</taxon>
    </lineage>
</organism>
<evidence type="ECO:0000256" key="2">
    <source>
        <dbReference type="ARBA" id="ARBA00022448"/>
    </source>
</evidence>
<dbReference type="GO" id="GO:0006865">
    <property type="term" value="P:amino acid transport"/>
    <property type="evidence" value="ECO:0007669"/>
    <property type="project" value="UniProtKB-KW"/>
</dbReference>
<feature type="transmembrane region" description="Helical" evidence="9">
    <location>
        <begin position="463"/>
        <end position="487"/>
    </location>
</feature>
<proteinExistence type="inferred from homology"/>
<evidence type="ECO:0000313" key="11">
    <source>
        <dbReference type="EMBL" id="TDP71050.1"/>
    </source>
</evidence>
<dbReference type="GO" id="GO:0022857">
    <property type="term" value="F:transmembrane transporter activity"/>
    <property type="evidence" value="ECO:0007669"/>
    <property type="project" value="InterPro"/>
</dbReference>
<dbReference type="PANTHER" id="PTHR11795">
    <property type="entry name" value="BRANCHED-CHAIN AMINO ACID TRANSPORT SYSTEM PERMEASE PROTEIN LIVH"/>
    <property type="match status" value="1"/>
</dbReference>
<evidence type="ECO:0000256" key="6">
    <source>
        <dbReference type="ARBA" id="ARBA00022989"/>
    </source>
</evidence>
<evidence type="ECO:0000256" key="3">
    <source>
        <dbReference type="ARBA" id="ARBA00022475"/>
    </source>
</evidence>
<sequence>MFRPMFQRHLRHLLLAVLCLFGLQAQAAVSWRDIAAGETDDRVTALRNALLESNPRLQTFVQALLDDKVRVSPAGVWIVEGEAVRDFAADQVAVLPADAEEVSNNNRMRRELGVALAVLQLRSPKLAQREQAVQVLQEQADIKHQAMIEQAWLHEINEPLKEQLQTLRASLLLDAPAAADRVLAAKWLAAQGSPKVSALLEARLAAETDPAVRAQLSLAIGQVKSQLDWGERLGLLFAGLSLGSILLLAALGLAITYGLMGVINMAHGELMMVGAYATYLVQQGFKAWLPGLFDYYLLLAVPMAFLVTAAVGALLERTVVRWLYGRPLETLLATFGISLVLMQAVRSLFGAQNVAVENPAWLSGGWAVMSNLTLPFNRLAIIVFAALVLGAVAWALSRTRLGLFVRGVTQNRAMASCTGVNTARIDTLAFALGSGIAGLAGCALSQIGNVGPDLGQSYIVDSFLVVVTGGVGQLAGTVWAAMGLGLINKGLEGYTGAVLAKIIVLVAVVAFIQKRPSGLFALKGRSAEA</sequence>
<name>A0A4R6QLV5_9BURK</name>
<evidence type="ECO:0000256" key="10">
    <source>
        <dbReference type="SAM" id="SignalP"/>
    </source>
</evidence>
<dbReference type="PANTHER" id="PTHR11795:SF447">
    <property type="entry name" value="ABC TRANSPORTER PERMEASE PROTEIN"/>
    <property type="match status" value="1"/>
</dbReference>
<dbReference type="AlphaFoldDB" id="A0A4R6QLV5"/>
<evidence type="ECO:0000256" key="7">
    <source>
        <dbReference type="ARBA" id="ARBA00023136"/>
    </source>
</evidence>
<feature type="transmembrane region" description="Helical" evidence="9">
    <location>
        <begin position="295"/>
        <end position="315"/>
    </location>
</feature>
<evidence type="ECO:0000256" key="9">
    <source>
        <dbReference type="SAM" id="Phobius"/>
    </source>
</evidence>
<dbReference type="EMBL" id="SNXS01000003">
    <property type="protein sequence ID" value="TDP71050.1"/>
    <property type="molecule type" value="Genomic_DNA"/>
</dbReference>
<reference evidence="11 12" key="1">
    <citation type="submission" date="2019-03" db="EMBL/GenBank/DDBJ databases">
        <title>Genomic Encyclopedia of Type Strains, Phase IV (KMG-IV): sequencing the most valuable type-strain genomes for metagenomic binning, comparative biology and taxonomic classification.</title>
        <authorList>
            <person name="Goeker M."/>
        </authorList>
    </citation>
    <scope>NUCLEOTIDE SEQUENCE [LARGE SCALE GENOMIC DNA]</scope>
    <source>
        <strain evidence="11 12">DSM 16998</strain>
    </source>
</reference>
<keyword evidence="3" id="KW-1003">Cell membrane</keyword>
<keyword evidence="2" id="KW-0813">Transport</keyword>
<evidence type="ECO:0000313" key="12">
    <source>
        <dbReference type="Proteomes" id="UP000295361"/>
    </source>
</evidence>
<comment type="similarity">
    <text evidence="8">Belongs to the binding-protein-dependent transport system permease family. LivHM subfamily.</text>
</comment>
<evidence type="ECO:0000256" key="5">
    <source>
        <dbReference type="ARBA" id="ARBA00022970"/>
    </source>
</evidence>
<evidence type="ECO:0000256" key="1">
    <source>
        <dbReference type="ARBA" id="ARBA00004651"/>
    </source>
</evidence>
<dbReference type="CDD" id="cd06582">
    <property type="entry name" value="TM_PBP1_LivH_like"/>
    <property type="match status" value="1"/>
</dbReference>
<feature type="transmembrane region" description="Helical" evidence="9">
    <location>
        <begin position="376"/>
        <end position="396"/>
    </location>
</feature>
<keyword evidence="5" id="KW-0029">Amino-acid transport</keyword>
<accession>A0A4R6QLV5</accession>
<dbReference type="InterPro" id="IPR017779">
    <property type="entry name" value="ABC_UrtB_bac"/>
</dbReference>
<dbReference type="InterPro" id="IPR052157">
    <property type="entry name" value="BCAA_transport_permease"/>
</dbReference>
<keyword evidence="12" id="KW-1185">Reference proteome</keyword>
<keyword evidence="7 9" id="KW-0472">Membrane</keyword>
<dbReference type="NCBIfam" id="TIGR03409">
    <property type="entry name" value="urea_trans_UrtB"/>
    <property type="match status" value="1"/>
</dbReference>